<evidence type="ECO:0000313" key="1">
    <source>
        <dbReference type="EMBL" id="MBA0723068.1"/>
    </source>
</evidence>
<evidence type="ECO:0000313" key="2">
    <source>
        <dbReference type="Proteomes" id="UP000593574"/>
    </source>
</evidence>
<reference evidence="1 2" key="1">
    <citation type="journal article" date="2019" name="Genome Biol. Evol.">
        <title>Insights into the evolution of the New World diploid cottons (Gossypium, subgenus Houzingenia) based on genome sequencing.</title>
        <authorList>
            <person name="Grover C.E."/>
            <person name="Arick M.A. 2nd"/>
            <person name="Thrash A."/>
            <person name="Conover J.L."/>
            <person name="Sanders W.S."/>
            <person name="Peterson D.G."/>
            <person name="Frelichowski J.E."/>
            <person name="Scheffler J.A."/>
            <person name="Scheffler B.E."/>
            <person name="Wendel J.F."/>
        </authorList>
    </citation>
    <scope>NUCLEOTIDE SEQUENCE [LARGE SCALE GENOMIC DNA]</scope>
    <source>
        <strain evidence="1">4</strain>
        <tissue evidence="1">Leaf</tissue>
    </source>
</reference>
<sequence>MKKKKKKNPIKKDRFERFIEQPAMLVRMMMLTKGRSFSSLISVDSFG</sequence>
<dbReference type="AlphaFoldDB" id="A0A7J9AG68"/>
<dbReference type="Proteomes" id="UP000593574">
    <property type="component" value="Unassembled WGS sequence"/>
</dbReference>
<gene>
    <name evidence="1" type="ORF">Golax_003680</name>
</gene>
<comment type="caution">
    <text evidence="1">The sequence shown here is derived from an EMBL/GenBank/DDBJ whole genome shotgun (WGS) entry which is preliminary data.</text>
</comment>
<proteinExistence type="predicted"/>
<dbReference type="EMBL" id="JABEZV010000010">
    <property type="protein sequence ID" value="MBA0723068.1"/>
    <property type="molecule type" value="Genomic_DNA"/>
</dbReference>
<keyword evidence="2" id="KW-1185">Reference proteome</keyword>
<name>A0A7J9AG68_9ROSI</name>
<accession>A0A7J9AG68</accession>
<protein>
    <submittedName>
        <fullName evidence="1">Uncharacterized protein</fullName>
    </submittedName>
</protein>
<organism evidence="1 2">
    <name type="scientific">Gossypium laxum</name>
    <dbReference type="NCBI Taxonomy" id="34288"/>
    <lineage>
        <taxon>Eukaryota</taxon>
        <taxon>Viridiplantae</taxon>
        <taxon>Streptophyta</taxon>
        <taxon>Embryophyta</taxon>
        <taxon>Tracheophyta</taxon>
        <taxon>Spermatophyta</taxon>
        <taxon>Magnoliopsida</taxon>
        <taxon>eudicotyledons</taxon>
        <taxon>Gunneridae</taxon>
        <taxon>Pentapetalae</taxon>
        <taxon>rosids</taxon>
        <taxon>malvids</taxon>
        <taxon>Malvales</taxon>
        <taxon>Malvaceae</taxon>
        <taxon>Malvoideae</taxon>
        <taxon>Gossypium</taxon>
    </lineage>
</organism>